<dbReference type="Proteomes" id="UP001638806">
    <property type="component" value="Unassembled WGS sequence"/>
</dbReference>
<accession>A0ACC4E3Y3</accession>
<sequence>MTQPPEPPGPQAEPSSAERCVSGPPPACTWLAPGRRGVASQRVLGVLGAHLSAIVPPLQRLRGPCRLAARCGTDARRAAGLDHLLSPDLHDTQIPHRQPASRRGPPVQSHARPPPAPAELMRAAVNCSPALDIHPSA</sequence>
<gene>
    <name evidence="1" type="ORF">ACCO45_000349</name>
</gene>
<proteinExistence type="predicted"/>
<dbReference type="EMBL" id="JBGNUJ010000002">
    <property type="protein sequence ID" value="KAL3963345.1"/>
    <property type="molecule type" value="Genomic_DNA"/>
</dbReference>
<organism evidence="1 2">
    <name type="scientific">Purpureocillium lilacinum</name>
    <name type="common">Paecilomyces lilacinus</name>
    <dbReference type="NCBI Taxonomy" id="33203"/>
    <lineage>
        <taxon>Eukaryota</taxon>
        <taxon>Fungi</taxon>
        <taxon>Dikarya</taxon>
        <taxon>Ascomycota</taxon>
        <taxon>Pezizomycotina</taxon>
        <taxon>Sordariomycetes</taxon>
        <taxon>Hypocreomycetidae</taxon>
        <taxon>Hypocreales</taxon>
        <taxon>Ophiocordycipitaceae</taxon>
        <taxon>Purpureocillium</taxon>
    </lineage>
</organism>
<protein>
    <submittedName>
        <fullName evidence="1">Uncharacterized protein</fullName>
    </submittedName>
</protein>
<comment type="caution">
    <text evidence="1">The sequence shown here is derived from an EMBL/GenBank/DDBJ whole genome shotgun (WGS) entry which is preliminary data.</text>
</comment>
<keyword evidence="2" id="KW-1185">Reference proteome</keyword>
<name>A0ACC4E3Y3_PURLI</name>
<evidence type="ECO:0000313" key="1">
    <source>
        <dbReference type="EMBL" id="KAL3963345.1"/>
    </source>
</evidence>
<evidence type="ECO:0000313" key="2">
    <source>
        <dbReference type="Proteomes" id="UP001638806"/>
    </source>
</evidence>
<reference evidence="1" key="1">
    <citation type="submission" date="2024-12" db="EMBL/GenBank/DDBJ databases">
        <title>Comparative genomics and development of molecular markers within Purpureocillium lilacinum and among Purpureocillium species.</title>
        <authorList>
            <person name="Yeh Z.-Y."/>
            <person name="Ni N.-T."/>
            <person name="Lo P.-H."/>
            <person name="Mushyakhwo K."/>
            <person name="Lin C.-F."/>
            <person name="Nai Y.-S."/>
        </authorList>
    </citation>
    <scope>NUCLEOTIDE SEQUENCE</scope>
    <source>
        <strain evidence="1">NCHU-NPUST-175</strain>
    </source>
</reference>